<dbReference type="RefSeq" id="WP_344525413.1">
    <property type="nucleotide sequence ID" value="NZ_BAAAUG010000113.1"/>
</dbReference>
<evidence type="ECO:0000313" key="2">
    <source>
        <dbReference type="Proteomes" id="UP001501637"/>
    </source>
</evidence>
<sequence>MASGWDWEGDESLLRFDDPAEWDAAQERGEGPLGSAVIGLAFNCSLADASPRIIKAMQLPDHGQRGFAYTAVGVAARVNGGLTPELFAALRAEGHRGFAETAVDDTLDYVPFRELPLWFKWRTVASKVQDKLATWRLNVTYAAEDARKALRRRRT</sequence>
<organism evidence="1 2">
    <name type="scientific">Streptomyces rectiviolaceus</name>
    <dbReference type="NCBI Taxonomy" id="332591"/>
    <lineage>
        <taxon>Bacteria</taxon>
        <taxon>Bacillati</taxon>
        <taxon>Actinomycetota</taxon>
        <taxon>Actinomycetes</taxon>
        <taxon>Kitasatosporales</taxon>
        <taxon>Streptomycetaceae</taxon>
        <taxon>Streptomyces</taxon>
    </lineage>
</organism>
<dbReference type="EMBL" id="BAAAUG010000113">
    <property type="protein sequence ID" value="GAA3128020.1"/>
    <property type="molecule type" value="Genomic_DNA"/>
</dbReference>
<comment type="caution">
    <text evidence="1">The sequence shown here is derived from an EMBL/GenBank/DDBJ whole genome shotgun (WGS) entry which is preliminary data.</text>
</comment>
<accession>A0ABP6MWW1</accession>
<gene>
    <name evidence="1" type="ORF">GCM10010449_56690</name>
</gene>
<evidence type="ECO:0000313" key="1">
    <source>
        <dbReference type="EMBL" id="GAA3128020.1"/>
    </source>
</evidence>
<proteinExistence type="predicted"/>
<reference evidence="2" key="1">
    <citation type="journal article" date="2019" name="Int. J. Syst. Evol. Microbiol.">
        <title>The Global Catalogue of Microorganisms (GCM) 10K type strain sequencing project: providing services to taxonomists for standard genome sequencing and annotation.</title>
        <authorList>
            <consortium name="The Broad Institute Genomics Platform"/>
            <consortium name="The Broad Institute Genome Sequencing Center for Infectious Disease"/>
            <person name="Wu L."/>
            <person name="Ma J."/>
        </authorList>
    </citation>
    <scope>NUCLEOTIDE SEQUENCE [LARGE SCALE GENOMIC DNA]</scope>
    <source>
        <strain evidence="2">JCM 9092</strain>
    </source>
</reference>
<name>A0ABP6MWW1_9ACTN</name>
<protein>
    <submittedName>
        <fullName evidence="1">Uncharacterized protein</fullName>
    </submittedName>
</protein>
<dbReference type="Proteomes" id="UP001501637">
    <property type="component" value="Unassembled WGS sequence"/>
</dbReference>
<keyword evidence="2" id="KW-1185">Reference proteome</keyword>